<dbReference type="Gene3D" id="1.10.287.130">
    <property type="match status" value="1"/>
</dbReference>
<dbReference type="SMART" id="SM00304">
    <property type="entry name" value="HAMP"/>
    <property type="match status" value="1"/>
</dbReference>
<evidence type="ECO:0000256" key="10">
    <source>
        <dbReference type="ARBA" id="ARBA00022840"/>
    </source>
</evidence>
<dbReference type="GO" id="GO:0000155">
    <property type="term" value="F:phosphorelay sensor kinase activity"/>
    <property type="evidence" value="ECO:0007669"/>
    <property type="project" value="InterPro"/>
</dbReference>
<dbReference type="SMART" id="SM00387">
    <property type="entry name" value="HATPase_c"/>
    <property type="match status" value="1"/>
</dbReference>
<dbReference type="PROSITE" id="PS50885">
    <property type="entry name" value="HAMP"/>
    <property type="match status" value="1"/>
</dbReference>
<dbReference type="SUPFAM" id="SSF47384">
    <property type="entry name" value="Homodimeric domain of signal transducing histidine kinase"/>
    <property type="match status" value="1"/>
</dbReference>
<keyword evidence="12" id="KW-0902">Two-component regulatory system</keyword>
<dbReference type="RefSeq" id="WP_179983764.1">
    <property type="nucleotide sequence ID" value="NZ_LR812090.1"/>
</dbReference>
<evidence type="ECO:0000256" key="8">
    <source>
        <dbReference type="ARBA" id="ARBA00022741"/>
    </source>
</evidence>
<dbReference type="AlphaFoldDB" id="A0A6T9Y034"/>
<sequence>MKLSHKLTIILLAFSCMSLMLALATARWSFEQGFNKFIIAQEKERLSQLGEMLALEYALNERSWEGISPYAFSHQSNRPPPRGPKFGAQEHRGINQHPPQRLAYQLPSRNEQHIGPPTTLLDSQSNFIAGSMPSDAVTNQDIKVSVSIVSEGRKIGALESYLPPSPSSTMAQEFMRQQRTSFIAVGALALLVSLITAVIIVPKLLSPFKKIVKAVEQLARREYDVKFRQPPSDEFGVLMKDINAFAEALQKHEATQKQWLADISHELRTPLSILAGEMELVEAGVRQFDKVQLASFQDEVSRLTRLVNDLYQLSLSDIGGMHFDFEMVDIGGLLNDSLAQFNLALKAKSITVSTYIPSNIKVHADALRLRQVFSNILSNSIEYTDSPGQVRITLVETGNKATIDIEDSAPGITTGNEKQVFDPLYREDSSRKRRTEGAGLGLSISQSIIHAHKGTINAASSELGGVKISIALPIRGNVI</sequence>
<evidence type="ECO:0000256" key="4">
    <source>
        <dbReference type="ARBA" id="ARBA00022475"/>
    </source>
</evidence>
<evidence type="ECO:0000259" key="16">
    <source>
        <dbReference type="PROSITE" id="PS50109"/>
    </source>
</evidence>
<feature type="domain" description="Histidine kinase" evidence="16">
    <location>
        <begin position="262"/>
        <end position="476"/>
    </location>
</feature>
<dbReference type="InterPro" id="IPR003594">
    <property type="entry name" value="HATPase_dom"/>
</dbReference>
<keyword evidence="6" id="KW-0808">Transferase</keyword>
<keyword evidence="5" id="KW-0597">Phosphoprotein</keyword>
<dbReference type="InterPro" id="IPR004358">
    <property type="entry name" value="Sig_transdc_His_kin-like_C"/>
</dbReference>
<dbReference type="InterPro" id="IPR003660">
    <property type="entry name" value="HAMP_dom"/>
</dbReference>
<evidence type="ECO:0000256" key="9">
    <source>
        <dbReference type="ARBA" id="ARBA00022777"/>
    </source>
</evidence>
<reference evidence="18 19" key="1">
    <citation type="submission" date="2020-06" db="EMBL/GenBank/DDBJ databases">
        <authorList>
            <person name="Duchaud E."/>
        </authorList>
    </citation>
    <scope>NUCLEOTIDE SEQUENCE [LARGE SCALE GENOMIC DNA]</scope>
    <source>
        <strain evidence="18">Alteromonas fortis</strain>
    </source>
</reference>
<evidence type="ECO:0000256" key="12">
    <source>
        <dbReference type="ARBA" id="ARBA00023012"/>
    </source>
</evidence>
<keyword evidence="7 15" id="KW-0812">Transmembrane</keyword>
<evidence type="ECO:0000256" key="1">
    <source>
        <dbReference type="ARBA" id="ARBA00000085"/>
    </source>
</evidence>
<dbReference type="SMART" id="SM00388">
    <property type="entry name" value="HisKA"/>
    <property type="match status" value="1"/>
</dbReference>
<dbReference type="PANTHER" id="PTHR45528:SF1">
    <property type="entry name" value="SENSOR HISTIDINE KINASE CPXA"/>
    <property type="match status" value="1"/>
</dbReference>
<proteinExistence type="predicted"/>
<name>A0A6T9Y034_ALTMA</name>
<feature type="transmembrane region" description="Helical" evidence="15">
    <location>
        <begin position="182"/>
        <end position="201"/>
    </location>
</feature>
<dbReference type="Pfam" id="PF00512">
    <property type="entry name" value="HisKA"/>
    <property type="match status" value="1"/>
</dbReference>
<dbReference type="InterPro" id="IPR036890">
    <property type="entry name" value="HATPase_C_sf"/>
</dbReference>
<evidence type="ECO:0000259" key="17">
    <source>
        <dbReference type="PROSITE" id="PS50885"/>
    </source>
</evidence>
<dbReference type="Pfam" id="PF00672">
    <property type="entry name" value="HAMP"/>
    <property type="match status" value="1"/>
</dbReference>
<evidence type="ECO:0000256" key="3">
    <source>
        <dbReference type="ARBA" id="ARBA00012438"/>
    </source>
</evidence>
<dbReference type="GO" id="GO:0005886">
    <property type="term" value="C:plasma membrane"/>
    <property type="evidence" value="ECO:0007669"/>
    <property type="project" value="UniProtKB-SubCell"/>
</dbReference>
<dbReference type="EMBL" id="LR812090">
    <property type="protein sequence ID" value="CAB9494390.1"/>
    <property type="molecule type" value="Genomic_DNA"/>
</dbReference>
<evidence type="ECO:0000313" key="18">
    <source>
        <dbReference type="EMBL" id="CAB9494390.1"/>
    </source>
</evidence>
<dbReference type="Gene3D" id="3.30.565.10">
    <property type="entry name" value="Histidine kinase-like ATPase, C-terminal domain"/>
    <property type="match status" value="1"/>
</dbReference>
<dbReference type="InterPro" id="IPR050398">
    <property type="entry name" value="HssS/ArlS-like"/>
</dbReference>
<evidence type="ECO:0000256" key="13">
    <source>
        <dbReference type="ARBA" id="ARBA00023136"/>
    </source>
</evidence>
<feature type="region of interest" description="Disordered" evidence="14">
    <location>
        <begin position="71"/>
        <end position="93"/>
    </location>
</feature>
<dbReference type="InterPro" id="IPR005467">
    <property type="entry name" value="His_kinase_dom"/>
</dbReference>
<dbReference type="InterPro" id="IPR036097">
    <property type="entry name" value="HisK_dim/P_sf"/>
</dbReference>
<gene>
    <name evidence="18" type="ORF">ALFOR1_31372</name>
</gene>
<dbReference type="CDD" id="cd00082">
    <property type="entry name" value="HisKA"/>
    <property type="match status" value="1"/>
</dbReference>
<evidence type="ECO:0000256" key="2">
    <source>
        <dbReference type="ARBA" id="ARBA00004651"/>
    </source>
</evidence>
<dbReference type="GO" id="GO:0005524">
    <property type="term" value="F:ATP binding"/>
    <property type="evidence" value="ECO:0007669"/>
    <property type="project" value="UniProtKB-KW"/>
</dbReference>
<evidence type="ECO:0000256" key="14">
    <source>
        <dbReference type="SAM" id="MobiDB-lite"/>
    </source>
</evidence>
<comment type="subcellular location">
    <subcellularLocation>
        <location evidence="2">Cell membrane</location>
        <topology evidence="2">Multi-pass membrane protein</topology>
    </subcellularLocation>
</comment>
<dbReference type="PROSITE" id="PS50109">
    <property type="entry name" value="HIS_KIN"/>
    <property type="match status" value="1"/>
</dbReference>
<dbReference type="Proteomes" id="UP000509458">
    <property type="component" value="Chromosome"/>
</dbReference>
<evidence type="ECO:0000256" key="7">
    <source>
        <dbReference type="ARBA" id="ARBA00022692"/>
    </source>
</evidence>
<dbReference type="SUPFAM" id="SSF158472">
    <property type="entry name" value="HAMP domain-like"/>
    <property type="match status" value="1"/>
</dbReference>
<evidence type="ECO:0000256" key="5">
    <source>
        <dbReference type="ARBA" id="ARBA00022553"/>
    </source>
</evidence>
<dbReference type="SUPFAM" id="SSF55874">
    <property type="entry name" value="ATPase domain of HSP90 chaperone/DNA topoisomerase II/histidine kinase"/>
    <property type="match status" value="1"/>
</dbReference>
<dbReference type="FunFam" id="3.30.565.10:FF:000006">
    <property type="entry name" value="Sensor histidine kinase WalK"/>
    <property type="match status" value="1"/>
</dbReference>
<keyword evidence="4" id="KW-1003">Cell membrane</keyword>
<keyword evidence="13 15" id="KW-0472">Membrane</keyword>
<organism evidence="18 19">
    <name type="scientific">Alteromonas macleodii</name>
    <name type="common">Pseudoalteromonas macleodii</name>
    <dbReference type="NCBI Taxonomy" id="28108"/>
    <lineage>
        <taxon>Bacteria</taxon>
        <taxon>Pseudomonadati</taxon>
        <taxon>Pseudomonadota</taxon>
        <taxon>Gammaproteobacteria</taxon>
        <taxon>Alteromonadales</taxon>
        <taxon>Alteromonadaceae</taxon>
        <taxon>Alteromonas/Salinimonas group</taxon>
        <taxon>Alteromonas</taxon>
    </lineage>
</organism>
<keyword evidence="10" id="KW-0067">ATP-binding</keyword>
<dbReference type="Gene3D" id="6.10.340.10">
    <property type="match status" value="1"/>
</dbReference>
<dbReference type="PRINTS" id="PR00344">
    <property type="entry name" value="BCTRLSENSOR"/>
</dbReference>
<accession>A0A6T9Y034</accession>
<evidence type="ECO:0000256" key="6">
    <source>
        <dbReference type="ARBA" id="ARBA00022679"/>
    </source>
</evidence>
<comment type="catalytic activity">
    <reaction evidence="1">
        <text>ATP + protein L-histidine = ADP + protein N-phospho-L-histidine.</text>
        <dbReference type="EC" id="2.7.13.3"/>
    </reaction>
</comment>
<keyword evidence="9" id="KW-0418">Kinase</keyword>
<evidence type="ECO:0000256" key="11">
    <source>
        <dbReference type="ARBA" id="ARBA00022989"/>
    </source>
</evidence>
<evidence type="ECO:0000256" key="15">
    <source>
        <dbReference type="SAM" id="Phobius"/>
    </source>
</evidence>
<keyword evidence="8" id="KW-0547">Nucleotide-binding</keyword>
<dbReference type="Pfam" id="PF02518">
    <property type="entry name" value="HATPase_c"/>
    <property type="match status" value="1"/>
</dbReference>
<dbReference type="InterPro" id="IPR003661">
    <property type="entry name" value="HisK_dim/P_dom"/>
</dbReference>
<protein>
    <recommendedName>
        <fullName evidence="3">histidine kinase</fullName>
        <ecNumber evidence="3">2.7.13.3</ecNumber>
    </recommendedName>
</protein>
<keyword evidence="11 15" id="KW-1133">Transmembrane helix</keyword>
<evidence type="ECO:0000313" key="19">
    <source>
        <dbReference type="Proteomes" id="UP000509458"/>
    </source>
</evidence>
<dbReference type="PANTHER" id="PTHR45528">
    <property type="entry name" value="SENSOR HISTIDINE KINASE CPXA"/>
    <property type="match status" value="1"/>
</dbReference>
<dbReference type="EC" id="2.7.13.3" evidence="3"/>
<feature type="domain" description="HAMP" evidence="17">
    <location>
        <begin position="204"/>
        <end position="254"/>
    </location>
</feature>